<keyword evidence="1" id="KW-0732">Signal</keyword>
<organism evidence="2 3">
    <name type="scientific">Neohortaea acidophila</name>
    <dbReference type="NCBI Taxonomy" id="245834"/>
    <lineage>
        <taxon>Eukaryota</taxon>
        <taxon>Fungi</taxon>
        <taxon>Dikarya</taxon>
        <taxon>Ascomycota</taxon>
        <taxon>Pezizomycotina</taxon>
        <taxon>Dothideomycetes</taxon>
        <taxon>Dothideomycetidae</taxon>
        <taxon>Mycosphaerellales</taxon>
        <taxon>Teratosphaeriaceae</taxon>
        <taxon>Neohortaea</taxon>
    </lineage>
</organism>
<dbReference type="GeneID" id="54470980"/>
<dbReference type="RefSeq" id="XP_033587975.1">
    <property type="nucleotide sequence ID" value="XM_033729978.1"/>
</dbReference>
<reference evidence="2" key="1">
    <citation type="journal article" date="2020" name="Stud. Mycol.">
        <title>101 Dothideomycetes genomes: a test case for predicting lifestyles and emergence of pathogens.</title>
        <authorList>
            <person name="Haridas S."/>
            <person name="Albert R."/>
            <person name="Binder M."/>
            <person name="Bloem J."/>
            <person name="Labutti K."/>
            <person name="Salamov A."/>
            <person name="Andreopoulos B."/>
            <person name="Baker S."/>
            <person name="Barry K."/>
            <person name="Bills G."/>
            <person name="Bluhm B."/>
            <person name="Cannon C."/>
            <person name="Castanera R."/>
            <person name="Culley D."/>
            <person name="Daum C."/>
            <person name="Ezra D."/>
            <person name="Gonzalez J."/>
            <person name="Henrissat B."/>
            <person name="Kuo A."/>
            <person name="Liang C."/>
            <person name="Lipzen A."/>
            <person name="Lutzoni F."/>
            <person name="Magnuson J."/>
            <person name="Mondo S."/>
            <person name="Nolan M."/>
            <person name="Ohm R."/>
            <person name="Pangilinan J."/>
            <person name="Park H.-J."/>
            <person name="Ramirez L."/>
            <person name="Alfaro M."/>
            <person name="Sun H."/>
            <person name="Tritt A."/>
            <person name="Yoshinaga Y."/>
            <person name="Zwiers L.-H."/>
            <person name="Turgeon B."/>
            <person name="Goodwin S."/>
            <person name="Spatafora J."/>
            <person name="Crous P."/>
            <person name="Grigoriev I."/>
        </authorList>
    </citation>
    <scope>NUCLEOTIDE SEQUENCE</scope>
    <source>
        <strain evidence="2">CBS 113389</strain>
    </source>
</reference>
<protein>
    <submittedName>
        <fullName evidence="2">Uncharacterized protein</fullName>
    </submittedName>
</protein>
<evidence type="ECO:0000256" key="1">
    <source>
        <dbReference type="SAM" id="SignalP"/>
    </source>
</evidence>
<feature type="signal peptide" evidence="1">
    <location>
        <begin position="1"/>
        <end position="20"/>
    </location>
</feature>
<name>A0A6A6PNC0_9PEZI</name>
<dbReference type="AlphaFoldDB" id="A0A6A6PNC0"/>
<evidence type="ECO:0000313" key="3">
    <source>
        <dbReference type="Proteomes" id="UP000799767"/>
    </source>
</evidence>
<keyword evidence="3" id="KW-1185">Reference proteome</keyword>
<gene>
    <name evidence="2" type="ORF">BDY17DRAFT_188022</name>
</gene>
<dbReference type="EMBL" id="MU001638">
    <property type="protein sequence ID" value="KAF2481405.1"/>
    <property type="molecule type" value="Genomic_DNA"/>
</dbReference>
<proteinExistence type="predicted"/>
<feature type="chain" id="PRO_5025462160" evidence="1">
    <location>
        <begin position="21"/>
        <end position="133"/>
    </location>
</feature>
<dbReference type="OrthoDB" id="3907350at2759"/>
<evidence type="ECO:0000313" key="2">
    <source>
        <dbReference type="EMBL" id="KAF2481405.1"/>
    </source>
</evidence>
<sequence>MRFFLTILALATAFFALCTAKPLPPARLDEIERRWSQGESEQSIHAQHTYRDATPAWPIARGPLNDEYSWDARTAAKRNGKRRAARGSVSLAAKMKTYVEHVYRGVGWDGRARQIGEAPVLQPRSGMVYDYTD</sequence>
<dbReference type="Proteomes" id="UP000799767">
    <property type="component" value="Unassembled WGS sequence"/>
</dbReference>
<accession>A0A6A6PNC0</accession>